<feature type="domain" description="Thiamin pyrophosphokinase catalytic" evidence="5">
    <location>
        <begin position="193"/>
        <end position="299"/>
    </location>
</feature>
<reference evidence="7" key="1">
    <citation type="submission" date="2020-10" db="EMBL/GenBank/DDBJ databases">
        <title>Feather gene expression reveals the developmental basis of iridescence in African starlings.</title>
        <authorList>
            <person name="Rubenstein D.R."/>
        </authorList>
    </citation>
    <scope>NUCLEOTIDE SEQUENCE</scope>
    <source>
        <strain evidence="7">SS15</strain>
        <tissue evidence="7">Liver</tissue>
    </source>
</reference>
<dbReference type="InterPro" id="IPR007373">
    <property type="entry name" value="Thiamin_PyroPKinase_B1-bd"/>
</dbReference>
<dbReference type="GO" id="GO:0009229">
    <property type="term" value="P:thiamine diphosphate biosynthetic process"/>
    <property type="evidence" value="ECO:0007669"/>
    <property type="project" value="InterPro"/>
</dbReference>
<dbReference type="Pfam" id="PF04265">
    <property type="entry name" value="TPK_B1_binding"/>
    <property type="match status" value="1"/>
</dbReference>
<dbReference type="GO" id="GO:0005524">
    <property type="term" value="F:ATP binding"/>
    <property type="evidence" value="ECO:0007669"/>
    <property type="project" value="UniProtKB-KW"/>
</dbReference>
<comment type="caution">
    <text evidence="7">The sequence shown here is derived from an EMBL/GenBank/DDBJ whole genome shotgun (WGS) entry which is preliminary data.</text>
</comment>
<protein>
    <submittedName>
        <fullName evidence="7">Thiamine pyrophosphokinase 1</fullName>
    </submittedName>
</protein>
<feature type="domain" description="Thiamin pyrophosphokinase thiamin-binding" evidence="6">
    <location>
        <begin position="323"/>
        <end position="360"/>
    </location>
</feature>
<evidence type="ECO:0000313" key="7">
    <source>
        <dbReference type="EMBL" id="KAG0115706.1"/>
    </source>
</evidence>
<dbReference type="InterPro" id="IPR036371">
    <property type="entry name" value="TPK_B1-bd_sf"/>
</dbReference>
<dbReference type="InterPro" id="IPR007371">
    <property type="entry name" value="TPK_catalytic"/>
</dbReference>
<evidence type="ECO:0000256" key="1">
    <source>
        <dbReference type="ARBA" id="ARBA00022679"/>
    </source>
</evidence>
<dbReference type="GO" id="GO:0004788">
    <property type="term" value="F:thiamine diphosphokinase activity"/>
    <property type="evidence" value="ECO:0007669"/>
    <property type="project" value="InterPro"/>
</dbReference>
<dbReference type="OrthoDB" id="25149at2759"/>
<dbReference type="Gene3D" id="3.40.50.10240">
    <property type="entry name" value="Thiamin pyrophosphokinase, catalytic domain"/>
    <property type="match status" value="1"/>
</dbReference>
<dbReference type="NCBIfam" id="TIGR01378">
    <property type="entry name" value="thi_PPkinase"/>
    <property type="match status" value="1"/>
</dbReference>
<dbReference type="PANTHER" id="PTHR13622">
    <property type="entry name" value="THIAMIN PYROPHOSPHOKINASE"/>
    <property type="match status" value="1"/>
</dbReference>
<evidence type="ECO:0000313" key="9">
    <source>
        <dbReference type="Proteomes" id="UP000618051"/>
    </source>
</evidence>
<accession>A0A835NIN1</accession>
<evidence type="ECO:0000259" key="5">
    <source>
        <dbReference type="Pfam" id="PF04263"/>
    </source>
</evidence>
<keyword evidence="4" id="KW-0067">ATP-binding</keyword>
<dbReference type="AlphaFoldDB" id="A0A835NIN1"/>
<dbReference type="InterPro" id="IPR006282">
    <property type="entry name" value="Thi_PPkinase"/>
</dbReference>
<dbReference type="FunFam" id="3.40.50.10240:FF:000004">
    <property type="entry name" value="Thiamin pyrophosphokinase 1"/>
    <property type="match status" value="1"/>
</dbReference>
<dbReference type="GO" id="GO:0030975">
    <property type="term" value="F:thiamine binding"/>
    <property type="evidence" value="ECO:0007669"/>
    <property type="project" value="InterPro"/>
</dbReference>
<evidence type="ECO:0000256" key="2">
    <source>
        <dbReference type="ARBA" id="ARBA00022741"/>
    </source>
</evidence>
<dbReference type="SUPFAM" id="SSF63862">
    <property type="entry name" value="Thiamin pyrophosphokinase, substrate-binding domain"/>
    <property type="match status" value="1"/>
</dbReference>
<proteinExistence type="predicted"/>
<dbReference type="SUPFAM" id="SSF63999">
    <property type="entry name" value="Thiamin pyrophosphokinase, catalytic domain"/>
    <property type="match status" value="1"/>
</dbReference>
<keyword evidence="3 7" id="KW-0418">Kinase</keyword>
<dbReference type="EMBL" id="JADDUC020000001">
    <property type="protein sequence ID" value="KAI1242968.1"/>
    <property type="molecule type" value="Genomic_DNA"/>
</dbReference>
<keyword evidence="9" id="KW-1185">Reference proteome</keyword>
<dbReference type="GO" id="GO:0006772">
    <property type="term" value="P:thiamine metabolic process"/>
    <property type="evidence" value="ECO:0007669"/>
    <property type="project" value="InterPro"/>
</dbReference>
<dbReference type="GO" id="GO:0016301">
    <property type="term" value="F:kinase activity"/>
    <property type="evidence" value="ECO:0007669"/>
    <property type="project" value="UniProtKB-KW"/>
</dbReference>
<reference evidence="8 9" key="2">
    <citation type="journal article" date="2021" name="J. Hered.">
        <title>Feather Gene Expression Elucidates the Developmental Basis of Plumage Iridescence in African Starlings.</title>
        <authorList>
            <person name="Rubenstein D.R."/>
            <person name="Corvelo A."/>
            <person name="MacManes M.D."/>
            <person name="Maia R."/>
            <person name="Narzisi G."/>
            <person name="Rousaki A."/>
            <person name="Vandenabeele P."/>
            <person name="Shawkey M.D."/>
            <person name="Solomon J."/>
        </authorList>
    </citation>
    <scope>NUCLEOTIDE SEQUENCE [LARGE SCALE GENOMIC DNA]</scope>
    <source>
        <strain evidence="8">SS15</strain>
    </source>
</reference>
<evidence type="ECO:0000256" key="3">
    <source>
        <dbReference type="ARBA" id="ARBA00022777"/>
    </source>
</evidence>
<evidence type="ECO:0000256" key="4">
    <source>
        <dbReference type="ARBA" id="ARBA00022840"/>
    </source>
</evidence>
<name>A0A835NIN1_9PASS</name>
<dbReference type="CDD" id="cd07995">
    <property type="entry name" value="TPK"/>
    <property type="match status" value="1"/>
</dbReference>
<evidence type="ECO:0000313" key="8">
    <source>
        <dbReference type="EMBL" id="KAI1242968.1"/>
    </source>
</evidence>
<dbReference type="Proteomes" id="UP000618051">
    <property type="component" value="Unassembled WGS sequence"/>
</dbReference>
<reference evidence="8" key="3">
    <citation type="submission" date="2022-01" db="EMBL/GenBank/DDBJ databases">
        <authorList>
            <person name="Rubenstein D.R."/>
        </authorList>
    </citation>
    <scope>NUCLEOTIDE SEQUENCE</scope>
    <source>
        <strain evidence="8">SS15</strain>
        <tissue evidence="8">Liver</tissue>
    </source>
</reference>
<organism evidence="7">
    <name type="scientific">Lamprotornis superbus</name>
    <dbReference type="NCBI Taxonomy" id="245042"/>
    <lineage>
        <taxon>Eukaryota</taxon>
        <taxon>Metazoa</taxon>
        <taxon>Chordata</taxon>
        <taxon>Craniata</taxon>
        <taxon>Vertebrata</taxon>
        <taxon>Euteleostomi</taxon>
        <taxon>Archelosauria</taxon>
        <taxon>Archosauria</taxon>
        <taxon>Dinosauria</taxon>
        <taxon>Saurischia</taxon>
        <taxon>Theropoda</taxon>
        <taxon>Coelurosauria</taxon>
        <taxon>Aves</taxon>
        <taxon>Neognathae</taxon>
        <taxon>Neoaves</taxon>
        <taxon>Telluraves</taxon>
        <taxon>Australaves</taxon>
        <taxon>Passeriformes</taxon>
        <taxon>Sturnidae</taxon>
        <taxon>Lamprotornis</taxon>
    </lineage>
</organism>
<dbReference type="InterPro" id="IPR036759">
    <property type="entry name" value="TPK_catalytic_sf"/>
</dbReference>
<dbReference type="PANTHER" id="PTHR13622:SF8">
    <property type="entry name" value="THIAMIN PYROPHOSPHOKINASE 1"/>
    <property type="match status" value="1"/>
</dbReference>
<keyword evidence="2" id="KW-0547">Nucleotide-binding</keyword>
<dbReference type="Pfam" id="PF04263">
    <property type="entry name" value="TPK_catalytic"/>
    <property type="match status" value="1"/>
</dbReference>
<evidence type="ECO:0000259" key="6">
    <source>
        <dbReference type="Pfam" id="PF04265"/>
    </source>
</evidence>
<sequence>MSVLIERSQQEKSFIGAEFETNLDCEHYFKVTASHFTRVVICNTMTYYRIKCEEERHPGLGLKKRDSKPDMQFLNGGVELTYASRIISMCSRSLALLPVINELALLAYVLEVMVETESEKRHGQREKGEQYAQDSRLNTLNWKDTKRSRLIIKRHLDFGAMTDGLKMRAEDVQYEQTVHICDSIGFVLVLCIAALRACADGGANRLYHITEGSQESFLPDYISGDFDSIQPEVKEYYKVKGCELIETMNQDLTDFTKCLQILQKKIEKKGLQVDVIVALGGLGGRFDQTMASVETLFHATNITPSPVIIIQECSLIYLLQPGKHKLCVDTGLEGSWCGLIPIGNPCEHVTTTGLKWNLSKEGRFYDPKKNQDNLHPSASSSHTESFGMYLQRKGGVKPSQGEEKKRKWQNGNVRLHSGLEIHFGEKADNIKIGKDVNTEIEKMRTEKTGFIFKDKSSERTLKYYTFHSQESIIYNKLLSVLFWRLNMASYLIFNLLIAQDPLFAIFKLVGLENRNGKGELRMNYDIQGRDKIIFWQMVLHSEDGVWRKIDDAPDSPLKRRGDAISPHFSIASHGSCLITQLSSILSPVDLRDICNALFDSHRVMVLHPPCVGGIWDRTSVFGSLEVDGNKETNMHVSRKTGWEEEVEKQKEVTHCTYIAPATSHLYRHFTNSECTALRYGVQCPAILCCTRLSWAVGSTATEYTVDHSKHSDTISTSRNP</sequence>
<keyword evidence="1" id="KW-0808">Transferase</keyword>
<dbReference type="EMBL" id="JADDUC010000207">
    <property type="protein sequence ID" value="KAG0115706.1"/>
    <property type="molecule type" value="Genomic_DNA"/>
</dbReference>
<gene>
    <name evidence="8" type="ORF">IHE44_0000533</name>
    <name evidence="7" type="ORF">IHE44_005531</name>
</gene>